<protein>
    <submittedName>
        <fullName evidence="2">Uncharacterized protein</fullName>
    </submittedName>
</protein>
<evidence type="ECO:0000313" key="3">
    <source>
        <dbReference type="Proteomes" id="UP000554482"/>
    </source>
</evidence>
<evidence type="ECO:0000256" key="1">
    <source>
        <dbReference type="SAM" id="MobiDB-lite"/>
    </source>
</evidence>
<keyword evidence="3" id="KW-1185">Reference proteome</keyword>
<proteinExistence type="predicted"/>
<reference evidence="2 3" key="1">
    <citation type="submission" date="2020-06" db="EMBL/GenBank/DDBJ databases">
        <title>Transcriptomic and genomic resources for Thalictrum thalictroides and T. hernandezii: Facilitating candidate gene discovery in an emerging model plant lineage.</title>
        <authorList>
            <person name="Arias T."/>
            <person name="Riano-Pachon D.M."/>
            <person name="Di Stilio V.S."/>
        </authorList>
    </citation>
    <scope>NUCLEOTIDE SEQUENCE [LARGE SCALE GENOMIC DNA]</scope>
    <source>
        <strain evidence="3">cv. WT478/WT964</strain>
        <tissue evidence="2">Leaves</tissue>
    </source>
</reference>
<dbReference type="Proteomes" id="UP000554482">
    <property type="component" value="Unassembled WGS sequence"/>
</dbReference>
<sequence length="81" mass="8519">MSNAFQPLAVVAWNNPTLQFMATGTIRLVSSANSALNLSKKGSLHVVPSGHIPQASMIPKGNQRSMSSAMDVVGRLASRPS</sequence>
<feature type="region of interest" description="Disordered" evidence="1">
    <location>
        <begin position="54"/>
        <end position="81"/>
    </location>
</feature>
<accession>A0A7J6UYL3</accession>
<comment type="caution">
    <text evidence="2">The sequence shown here is derived from an EMBL/GenBank/DDBJ whole genome shotgun (WGS) entry which is preliminary data.</text>
</comment>
<organism evidence="2 3">
    <name type="scientific">Thalictrum thalictroides</name>
    <name type="common">Rue-anemone</name>
    <name type="synonym">Anemone thalictroides</name>
    <dbReference type="NCBI Taxonomy" id="46969"/>
    <lineage>
        <taxon>Eukaryota</taxon>
        <taxon>Viridiplantae</taxon>
        <taxon>Streptophyta</taxon>
        <taxon>Embryophyta</taxon>
        <taxon>Tracheophyta</taxon>
        <taxon>Spermatophyta</taxon>
        <taxon>Magnoliopsida</taxon>
        <taxon>Ranunculales</taxon>
        <taxon>Ranunculaceae</taxon>
        <taxon>Thalictroideae</taxon>
        <taxon>Thalictrum</taxon>
    </lineage>
</organism>
<evidence type="ECO:0000313" key="2">
    <source>
        <dbReference type="EMBL" id="KAF5177511.1"/>
    </source>
</evidence>
<gene>
    <name evidence="2" type="ORF">FRX31_032902</name>
</gene>
<dbReference type="EMBL" id="JABWDY010041305">
    <property type="protein sequence ID" value="KAF5177511.1"/>
    <property type="molecule type" value="Genomic_DNA"/>
</dbReference>
<dbReference type="AlphaFoldDB" id="A0A7J6UYL3"/>
<name>A0A7J6UYL3_THATH</name>